<organism evidence="2">
    <name type="scientific">Enterobacter agglomerans</name>
    <name type="common">Erwinia herbicola</name>
    <name type="synonym">Pantoea agglomerans</name>
    <dbReference type="NCBI Taxonomy" id="549"/>
    <lineage>
        <taxon>Bacteria</taxon>
        <taxon>Pseudomonadati</taxon>
        <taxon>Pseudomonadota</taxon>
        <taxon>Gammaproteobacteria</taxon>
        <taxon>Enterobacterales</taxon>
        <taxon>Erwiniaceae</taxon>
        <taxon>Pantoea</taxon>
        <taxon>Pantoea agglomerans group</taxon>
    </lineage>
</organism>
<dbReference type="GO" id="GO:0003700">
    <property type="term" value="F:DNA-binding transcription factor activity"/>
    <property type="evidence" value="ECO:0007669"/>
    <property type="project" value="InterPro"/>
</dbReference>
<feature type="domain" description="HNH nuclease" evidence="1">
    <location>
        <begin position="58"/>
        <end position="100"/>
    </location>
</feature>
<dbReference type="EMBL" id="CACRUS010000025">
    <property type="protein sequence ID" value="VYU56041.1"/>
    <property type="molecule type" value="Genomic_DNA"/>
</dbReference>
<dbReference type="Gene3D" id="3.90.75.20">
    <property type="match status" value="1"/>
</dbReference>
<gene>
    <name evidence="2" type="ORF">PALFYP105_04715</name>
</gene>
<protein>
    <submittedName>
        <fullName evidence="2">AP2 domain protein</fullName>
    </submittedName>
</protein>
<dbReference type="InterPro" id="IPR016177">
    <property type="entry name" value="DNA-bd_dom_sf"/>
</dbReference>
<evidence type="ECO:0000313" key="2">
    <source>
        <dbReference type="EMBL" id="VYU56041.1"/>
    </source>
</evidence>
<dbReference type="InterPro" id="IPR044925">
    <property type="entry name" value="His-Me_finger_sf"/>
</dbReference>
<sequence length="168" mass="19193">MLKDPSKEEIEKHFFCDPDVGIIVRIANSSTAKAGENPIYVNNCGYHMVSALGHRLGLHRIVWIVAKGYIPEGMEIDHINGDKSDNRIANLRLCTPTQNRQNKTKYKNNKSGFKGVHFESSPRIKRPWRARIVVNKKAISLGNFMTKHEAHEAYQEAAKKYFGEFNRP</sequence>
<name>A0A6N3FVH9_ENTAG</name>
<dbReference type="SUPFAM" id="SSF54060">
    <property type="entry name" value="His-Me finger endonucleases"/>
    <property type="match status" value="1"/>
</dbReference>
<evidence type="ECO:0000259" key="1">
    <source>
        <dbReference type="Pfam" id="PF13392"/>
    </source>
</evidence>
<reference evidence="2" key="1">
    <citation type="submission" date="2019-11" db="EMBL/GenBank/DDBJ databases">
        <authorList>
            <person name="Feng L."/>
        </authorList>
    </citation>
    <scope>NUCLEOTIDE SEQUENCE</scope>
    <source>
        <strain evidence="2">PagglomeransLFYP105</strain>
    </source>
</reference>
<dbReference type="InterPro" id="IPR003615">
    <property type="entry name" value="HNH_nuc"/>
</dbReference>
<dbReference type="Gene3D" id="3.30.730.10">
    <property type="entry name" value="AP2/ERF domain"/>
    <property type="match status" value="1"/>
</dbReference>
<accession>A0A6N3FVH9</accession>
<dbReference type="SUPFAM" id="SSF54171">
    <property type="entry name" value="DNA-binding domain"/>
    <property type="match status" value="1"/>
</dbReference>
<dbReference type="Pfam" id="PF13392">
    <property type="entry name" value="HNH_3"/>
    <property type="match status" value="1"/>
</dbReference>
<dbReference type="AlphaFoldDB" id="A0A6N3FVH9"/>
<proteinExistence type="predicted"/>
<dbReference type="GO" id="GO:0003677">
    <property type="term" value="F:DNA binding"/>
    <property type="evidence" value="ECO:0007669"/>
    <property type="project" value="InterPro"/>
</dbReference>
<dbReference type="InterPro" id="IPR036955">
    <property type="entry name" value="AP2/ERF_dom_sf"/>
</dbReference>